<dbReference type="InterPro" id="IPR010989">
    <property type="entry name" value="SNARE"/>
</dbReference>
<dbReference type="GO" id="GO:0006906">
    <property type="term" value="P:vesicle fusion"/>
    <property type="evidence" value="ECO:0007669"/>
    <property type="project" value="TreeGrafter"/>
</dbReference>
<dbReference type="Pfam" id="PF05739">
    <property type="entry name" value="SNARE"/>
    <property type="match status" value="1"/>
</dbReference>
<evidence type="ECO:0000256" key="11">
    <source>
        <dbReference type="SAM" id="Phobius"/>
    </source>
</evidence>
<keyword evidence="6 11" id="KW-1133">Transmembrane helix</keyword>
<dbReference type="GO" id="GO:0006886">
    <property type="term" value="P:intracellular protein transport"/>
    <property type="evidence" value="ECO:0007669"/>
    <property type="project" value="TreeGrafter"/>
</dbReference>
<dbReference type="GO" id="GO:0005484">
    <property type="term" value="F:SNAP receptor activity"/>
    <property type="evidence" value="ECO:0007669"/>
    <property type="project" value="TreeGrafter"/>
</dbReference>
<reference evidence="14" key="2">
    <citation type="submission" date="2020-05" db="UniProtKB">
        <authorList>
            <consortium name="EnsemblMetazoa"/>
        </authorList>
    </citation>
    <scope>IDENTIFICATION</scope>
</reference>
<dbReference type="OMA" id="YNIESAQ"/>
<evidence type="ECO:0000256" key="4">
    <source>
        <dbReference type="ARBA" id="ARBA00022692"/>
    </source>
</evidence>
<dbReference type="GO" id="GO:0000149">
    <property type="term" value="F:SNARE binding"/>
    <property type="evidence" value="ECO:0007669"/>
    <property type="project" value="TreeGrafter"/>
</dbReference>
<evidence type="ECO:0000313" key="15">
    <source>
        <dbReference type="Proteomes" id="UP000030765"/>
    </source>
</evidence>
<dbReference type="PANTHER" id="PTHR19957">
    <property type="entry name" value="SYNTAXIN"/>
    <property type="match status" value="1"/>
</dbReference>
<dbReference type="Proteomes" id="UP000030765">
    <property type="component" value="Unassembled WGS sequence"/>
</dbReference>
<sequence length="335" mass="37800">MSHRNLTELFHMLRNNAVHSRSVSYENNSDNENLLETPGKSNDQPRWIGKYDEANYLLFKIRERIDEVRKLQSAEVRSVLSDENTASSSTTDGLIAEIKQLICTCHDNINSLRRAESGMEDMLLANIQRHCFVMLQGITEEYRKLLANKAARSLTESEGPLGLEPGAGSSSGATGSSSSSSAGRHHGTAHNSVETFDNFLQMEAETHGDDDQQLLDDFFQLPATGLTINQKQIMLIQADNTKMLKSREDEVLRMTNSITDLNVIFKDISKLIQEQGTILDRIDYNIESAQVRVSDGLRQLQKSESYQRKNKKIHCIMLLAMAIMFMIILIIFTKL</sequence>
<dbReference type="OrthoDB" id="10251371at2759"/>
<feature type="transmembrane region" description="Helical" evidence="11">
    <location>
        <begin position="313"/>
        <end position="332"/>
    </location>
</feature>
<evidence type="ECO:0000259" key="12">
    <source>
        <dbReference type="PROSITE" id="PS50192"/>
    </source>
</evidence>
<dbReference type="VEuPathDB" id="VectorBase:ASIS006884"/>
<dbReference type="PANTHER" id="PTHR19957:SF83">
    <property type="entry name" value="SYNTAXIN-16"/>
    <property type="match status" value="1"/>
</dbReference>
<dbReference type="VEuPathDB" id="VectorBase:ASIC016928"/>
<dbReference type="InterPro" id="IPR045242">
    <property type="entry name" value="Syntaxin"/>
</dbReference>
<evidence type="ECO:0000256" key="8">
    <source>
        <dbReference type="ARBA" id="ARBA00023054"/>
    </source>
</evidence>
<keyword evidence="3" id="KW-0813">Transport</keyword>
<evidence type="ECO:0000256" key="10">
    <source>
        <dbReference type="SAM" id="MobiDB-lite"/>
    </source>
</evidence>
<dbReference type="AlphaFoldDB" id="A0A084WFD7"/>
<dbReference type="EMBL" id="ATLV01023334">
    <property type="status" value="NOT_ANNOTATED_CDS"/>
    <property type="molecule type" value="Genomic_DNA"/>
</dbReference>
<evidence type="ECO:0000256" key="2">
    <source>
        <dbReference type="ARBA" id="ARBA00009063"/>
    </source>
</evidence>
<protein>
    <submittedName>
        <fullName evidence="13">AGAP000850-PA-like protein</fullName>
    </submittedName>
</protein>
<evidence type="ECO:0000313" key="14">
    <source>
        <dbReference type="EnsemblMetazoa" id="ASIC016928-PA"/>
    </source>
</evidence>
<feature type="region of interest" description="Disordered" evidence="10">
    <location>
        <begin position="156"/>
        <end position="189"/>
    </location>
</feature>
<dbReference type="PROSITE" id="PS50192">
    <property type="entry name" value="T_SNARE"/>
    <property type="match status" value="1"/>
</dbReference>
<keyword evidence="7" id="KW-0333">Golgi apparatus</keyword>
<dbReference type="STRING" id="74873.A0A084WFD7"/>
<dbReference type="InterPro" id="IPR000727">
    <property type="entry name" value="T_SNARE_dom"/>
</dbReference>
<dbReference type="EnsemblMetazoa" id="ASIC016928-RA">
    <property type="protein sequence ID" value="ASIC016928-PA"/>
    <property type="gene ID" value="ASIC016928"/>
</dbReference>
<dbReference type="FunFam" id="1.20.5.110:FF:000081">
    <property type="entry name" value="Syntaxin 16"/>
    <property type="match status" value="1"/>
</dbReference>
<evidence type="ECO:0000313" key="13">
    <source>
        <dbReference type="EMBL" id="KFB48931.1"/>
    </source>
</evidence>
<evidence type="ECO:0000256" key="5">
    <source>
        <dbReference type="ARBA" id="ARBA00022927"/>
    </source>
</evidence>
<dbReference type="GO" id="GO:0048278">
    <property type="term" value="P:vesicle docking"/>
    <property type="evidence" value="ECO:0007669"/>
    <property type="project" value="TreeGrafter"/>
</dbReference>
<keyword evidence="5" id="KW-0653">Protein transport</keyword>
<evidence type="ECO:0000256" key="3">
    <source>
        <dbReference type="ARBA" id="ARBA00022448"/>
    </source>
</evidence>
<evidence type="ECO:0000256" key="1">
    <source>
        <dbReference type="ARBA" id="ARBA00004409"/>
    </source>
</evidence>
<evidence type="ECO:0000256" key="9">
    <source>
        <dbReference type="ARBA" id="ARBA00023136"/>
    </source>
</evidence>
<proteinExistence type="inferred from homology"/>
<dbReference type="SMART" id="SM00397">
    <property type="entry name" value="t_SNARE"/>
    <property type="match status" value="1"/>
</dbReference>
<dbReference type="SUPFAM" id="SSF47661">
    <property type="entry name" value="t-snare proteins"/>
    <property type="match status" value="1"/>
</dbReference>
<gene>
    <name evidence="13" type="ORF">ZHAS_00016928</name>
</gene>
<dbReference type="Gene3D" id="1.20.58.70">
    <property type="match status" value="1"/>
</dbReference>
<accession>A0A084WFD7</accession>
<organism evidence="14 15">
    <name type="scientific">Anopheles sinensis</name>
    <name type="common">Mosquito</name>
    <dbReference type="NCBI Taxonomy" id="74873"/>
    <lineage>
        <taxon>Eukaryota</taxon>
        <taxon>Metazoa</taxon>
        <taxon>Ecdysozoa</taxon>
        <taxon>Arthropoda</taxon>
        <taxon>Hexapoda</taxon>
        <taxon>Insecta</taxon>
        <taxon>Pterygota</taxon>
        <taxon>Neoptera</taxon>
        <taxon>Endopterygota</taxon>
        <taxon>Diptera</taxon>
        <taxon>Nematocera</taxon>
        <taxon>Culicoidea</taxon>
        <taxon>Culicidae</taxon>
        <taxon>Anophelinae</taxon>
        <taxon>Anopheles</taxon>
    </lineage>
</organism>
<dbReference type="GO" id="GO:0000139">
    <property type="term" value="C:Golgi membrane"/>
    <property type="evidence" value="ECO:0007669"/>
    <property type="project" value="UniProtKB-SubCell"/>
</dbReference>
<keyword evidence="8" id="KW-0175">Coiled coil</keyword>
<reference evidence="13 15" key="1">
    <citation type="journal article" date="2014" name="BMC Genomics">
        <title>Genome sequence of Anopheles sinensis provides insight into genetics basis of mosquito competence for malaria parasites.</title>
        <authorList>
            <person name="Zhou D."/>
            <person name="Zhang D."/>
            <person name="Ding G."/>
            <person name="Shi L."/>
            <person name="Hou Q."/>
            <person name="Ye Y."/>
            <person name="Xu Y."/>
            <person name="Zhou H."/>
            <person name="Xiong C."/>
            <person name="Li S."/>
            <person name="Yu J."/>
            <person name="Hong S."/>
            <person name="Yu X."/>
            <person name="Zou P."/>
            <person name="Chen C."/>
            <person name="Chang X."/>
            <person name="Wang W."/>
            <person name="Lv Y."/>
            <person name="Sun Y."/>
            <person name="Ma L."/>
            <person name="Shen B."/>
            <person name="Zhu C."/>
        </authorList>
    </citation>
    <scope>NUCLEOTIDE SEQUENCE [LARGE SCALE GENOMIC DNA]</scope>
</reference>
<evidence type="ECO:0000256" key="6">
    <source>
        <dbReference type="ARBA" id="ARBA00022989"/>
    </source>
</evidence>
<keyword evidence="9 11" id="KW-0472">Membrane</keyword>
<evidence type="ECO:0000256" key="7">
    <source>
        <dbReference type="ARBA" id="ARBA00023034"/>
    </source>
</evidence>
<keyword evidence="15" id="KW-1185">Reference proteome</keyword>
<comment type="similarity">
    <text evidence="2">Belongs to the syntaxin family.</text>
</comment>
<keyword evidence="4 11" id="KW-0812">Transmembrane</keyword>
<name>A0A084WFD7_ANOSI</name>
<dbReference type="GO" id="GO:0031201">
    <property type="term" value="C:SNARE complex"/>
    <property type="evidence" value="ECO:0007669"/>
    <property type="project" value="TreeGrafter"/>
</dbReference>
<feature type="domain" description="T-SNARE coiled-coil homology" evidence="12">
    <location>
        <begin position="241"/>
        <end position="303"/>
    </location>
</feature>
<feature type="compositionally biased region" description="Low complexity" evidence="10">
    <location>
        <begin position="166"/>
        <end position="182"/>
    </location>
</feature>
<comment type="subcellular location">
    <subcellularLocation>
        <location evidence="1">Golgi apparatus membrane</location>
        <topology evidence="1">Single-pass type IV membrane protein</topology>
    </subcellularLocation>
</comment>
<dbReference type="EMBL" id="KE525342">
    <property type="protein sequence ID" value="KFB48931.1"/>
    <property type="molecule type" value="Genomic_DNA"/>
</dbReference>
<dbReference type="CDD" id="cd15845">
    <property type="entry name" value="SNARE_syntaxin16"/>
    <property type="match status" value="1"/>
</dbReference>